<comment type="caution">
    <text evidence="1">The sequence shown here is derived from an EMBL/GenBank/DDBJ whole genome shotgun (WGS) entry which is preliminary data.</text>
</comment>
<gene>
    <name evidence="1" type="ORF">GIS02_04890</name>
</gene>
<accession>A0A848DC32</accession>
<dbReference type="AlphaFoldDB" id="A0A848DC32"/>
<organism evidence="1 2">
    <name type="scientific">Candidatus Ethanoperedens thermophilum</name>
    <dbReference type="NCBI Taxonomy" id="2766897"/>
    <lineage>
        <taxon>Archaea</taxon>
        <taxon>Methanobacteriati</taxon>
        <taxon>Methanobacteriota</taxon>
        <taxon>Stenosarchaea group</taxon>
        <taxon>Methanomicrobia</taxon>
        <taxon>Methanosarcinales</taxon>
        <taxon>Methanosarcinales incertae sedis</taxon>
        <taxon>GOM Arc I cluster</taxon>
        <taxon>Candidatus Ethanoperedens</taxon>
    </lineage>
</organism>
<evidence type="ECO:0000313" key="1">
    <source>
        <dbReference type="EMBL" id="NMG83525.1"/>
    </source>
</evidence>
<protein>
    <submittedName>
        <fullName evidence="1">Uncharacterized protein</fullName>
    </submittedName>
</protein>
<sequence length="45" mass="5099">MGFAFVKMNLKKSFESEKLKEERLLVGSGAIYAVVLEEDFEQETG</sequence>
<dbReference type="Proteomes" id="UP000606580">
    <property type="component" value="Unassembled WGS sequence"/>
</dbReference>
<dbReference type="EMBL" id="WNEG01000087">
    <property type="protein sequence ID" value="NMG83525.1"/>
    <property type="molecule type" value="Genomic_DNA"/>
</dbReference>
<reference evidence="1" key="1">
    <citation type="journal article" date="2020" name="MBio">
        <title>'Candidatus Ethanoperedens,' a Thermophilic Genus of Archaea Mediating the Anaerobic Oxidation of Ethane.</title>
        <authorList>
            <person name="Hahn C.J."/>
            <person name="Laso-Perez R."/>
            <person name="Vulcano F."/>
            <person name="Vaziourakis K.M."/>
            <person name="Stokke R."/>
            <person name="Steen I.H."/>
            <person name="Teske A."/>
            <person name="Boetius A."/>
            <person name="Liebeke M."/>
            <person name="Amann R."/>
            <person name="Knittel K."/>
            <person name="Wegener G."/>
        </authorList>
    </citation>
    <scope>NUCLEOTIDE SEQUENCE</scope>
    <source>
        <strain evidence="1">GoM-Arc1-LC-WB58</strain>
    </source>
</reference>
<proteinExistence type="predicted"/>
<evidence type="ECO:0000313" key="2">
    <source>
        <dbReference type="Proteomes" id="UP000606580"/>
    </source>
</evidence>
<name>A0A848DC32_9EURY</name>